<dbReference type="Pfam" id="PF05591">
    <property type="entry name" value="T6SS_VipA"/>
    <property type="match status" value="1"/>
</dbReference>
<proteinExistence type="predicted"/>
<dbReference type="AlphaFoldDB" id="A0A1H9MDB6"/>
<dbReference type="PANTHER" id="PTHR35850">
    <property type="entry name" value="CYTOPLASMIC PROTEIN-RELATED"/>
    <property type="match status" value="1"/>
</dbReference>
<reference evidence="2" key="1">
    <citation type="submission" date="2016-10" db="EMBL/GenBank/DDBJ databases">
        <authorList>
            <person name="Varghese N."/>
            <person name="Submissions S."/>
        </authorList>
    </citation>
    <scope>NUCLEOTIDE SEQUENCE [LARGE SCALE GENOMIC DNA]</scope>
    <source>
        <strain evidence="2">DSM 18887</strain>
    </source>
</reference>
<dbReference type="EMBL" id="FOGB01000026">
    <property type="protein sequence ID" value="SER21489.1"/>
    <property type="molecule type" value="Genomic_DNA"/>
</dbReference>
<dbReference type="NCBIfam" id="TIGR03358">
    <property type="entry name" value="VI_chp_5"/>
    <property type="match status" value="1"/>
</dbReference>
<gene>
    <name evidence="1" type="ORF">SAMN03080615_04390</name>
</gene>
<dbReference type="OrthoDB" id="9789942at2"/>
<evidence type="ECO:0000313" key="1">
    <source>
        <dbReference type="EMBL" id="SER21489.1"/>
    </source>
</evidence>
<name>A0A1H9MDB6_9GAMM</name>
<dbReference type="Proteomes" id="UP000198749">
    <property type="component" value="Unassembled WGS sequence"/>
</dbReference>
<keyword evidence="2" id="KW-1185">Reference proteome</keyword>
<evidence type="ECO:0000313" key="2">
    <source>
        <dbReference type="Proteomes" id="UP000198749"/>
    </source>
</evidence>
<dbReference type="InterPro" id="IPR008312">
    <property type="entry name" value="T6SS_TssB1"/>
</dbReference>
<dbReference type="RefSeq" id="WP_091362257.1">
    <property type="nucleotide sequence ID" value="NZ_AP025284.1"/>
</dbReference>
<protein>
    <submittedName>
        <fullName evidence="1">Type VI secretion system protein ImpB</fullName>
    </submittedName>
</protein>
<dbReference type="PANTHER" id="PTHR35850:SF2">
    <property type="entry name" value="TYPE VI SECRETION SYSTEM CONTRACTILE SHEATH SMALL SUBUNIT"/>
    <property type="match status" value="1"/>
</dbReference>
<accession>A0A1H9MDB6</accession>
<organism evidence="1 2">
    <name type="scientific">Amphritea atlantica</name>
    <dbReference type="NCBI Taxonomy" id="355243"/>
    <lineage>
        <taxon>Bacteria</taxon>
        <taxon>Pseudomonadati</taxon>
        <taxon>Pseudomonadota</taxon>
        <taxon>Gammaproteobacteria</taxon>
        <taxon>Oceanospirillales</taxon>
        <taxon>Oceanospirillaceae</taxon>
        <taxon>Amphritea</taxon>
    </lineage>
</organism>
<dbReference type="PIRSF" id="PIRSF028301">
    <property type="entry name" value="UCP028301"/>
    <property type="match status" value="1"/>
</dbReference>
<dbReference type="STRING" id="355243.SAMN03080615_04390"/>
<sequence length="162" mass="18168">MAKDGSVAPKERINIVYKAATGDGKEEIELPNKIVMLGDYTLREEEEDLQDRELIDISKDNFSDVMASQRLSVQMTVPNKLSGEEDAEISADLSFNNLRDFEPESVVKQVPELAKLLELREALSFLKGPLGNVPAFRKQIEELLGDDDSRKKLMAELGIDEE</sequence>